<dbReference type="EMBL" id="OZ035844">
    <property type="protein sequence ID" value="CAL1598640.1"/>
    <property type="molecule type" value="Genomic_DNA"/>
</dbReference>
<dbReference type="AlphaFoldDB" id="A0AAV2L8E2"/>
<name>A0AAV2L8E2_KNICA</name>
<evidence type="ECO:0000313" key="2">
    <source>
        <dbReference type="Proteomes" id="UP001497482"/>
    </source>
</evidence>
<protein>
    <submittedName>
        <fullName evidence="1">Uncharacterized protein</fullName>
    </submittedName>
</protein>
<evidence type="ECO:0000313" key="1">
    <source>
        <dbReference type="EMBL" id="CAL1598640.1"/>
    </source>
</evidence>
<reference evidence="1 2" key="1">
    <citation type="submission" date="2024-04" db="EMBL/GenBank/DDBJ databases">
        <authorList>
            <person name="Waldvogel A.-M."/>
            <person name="Schoenle A."/>
        </authorList>
    </citation>
    <scope>NUCLEOTIDE SEQUENCE [LARGE SCALE GENOMIC DNA]</scope>
</reference>
<accession>A0AAV2L8E2</accession>
<keyword evidence="2" id="KW-1185">Reference proteome</keyword>
<gene>
    <name evidence="1" type="ORF">KC01_LOCUS27006</name>
</gene>
<proteinExistence type="predicted"/>
<organism evidence="1 2">
    <name type="scientific">Knipowitschia caucasica</name>
    <name type="common">Caucasian dwarf goby</name>
    <name type="synonym">Pomatoschistus caucasicus</name>
    <dbReference type="NCBI Taxonomy" id="637954"/>
    <lineage>
        <taxon>Eukaryota</taxon>
        <taxon>Metazoa</taxon>
        <taxon>Chordata</taxon>
        <taxon>Craniata</taxon>
        <taxon>Vertebrata</taxon>
        <taxon>Euteleostomi</taxon>
        <taxon>Actinopterygii</taxon>
        <taxon>Neopterygii</taxon>
        <taxon>Teleostei</taxon>
        <taxon>Neoteleostei</taxon>
        <taxon>Acanthomorphata</taxon>
        <taxon>Gobiaria</taxon>
        <taxon>Gobiiformes</taxon>
        <taxon>Gobioidei</taxon>
        <taxon>Gobiidae</taxon>
        <taxon>Gobiinae</taxon>
        <taxon>Knipowitschia</taxon>
    </lineage>
</organism>
<sequence>MPFPCVFPVLDPSPPFSLRNPDRYLVFYAPLLPVPASHPVRRSYSVISPSSAPFPPRAFSGLRPPLSKFLLAFLSRSSPLGFFSLISLLSLLVVPSSSLCLSLGSQHSSSIFCPCPLSIFPSPPCREASIALVSHSLIICNLLCFSDFTAPHLPKLLCSPSPSPDQLGPVYTTLSSYPSPTTPLTNKTNHNNVGWA</sequence>
<dbReference type="Proteomes" id="UP001497482">
    <property type="component" value="Chromosome 22"/>
</dbReference>